<accession>A0AB33Z297</accession>
<organism evidence="1 2">
    <name type="scientific">Cycloclasticus pugetii</name>
    <dbReference type="NCBI Taxonomy" id="34068"/>
    <lineage>
        <taxon>Bacteria</taxon>
        <taxon>Pseudomonadati</taxon>
        <taxon>Pseudomonadota</taxon>
        <taxon>Gammaproteobacteria</taxon>
        <taxon>Thiotrichales</taxon>
        <taxon>Piscirickettsiaceae</taxon>
        <taxon>Cycloclasticus</taxon>
    </lineage>
</organism>
<comment type="caution">
    <text evidence="1">The sequence shown here is derived from an EMBL/GenBank/DDBJ whole genome shotgun (WGS) entry which is preliminary data.</text>
</comment>
<dbReference type="Proteomes" id="UP000015462">
    <property type="component" value="Unassembled WGS sequence"/>
</dbReference>
<evidence type="ECO:0000313" key="1">
    <source>
        <dbReference type="EMBL" id="EPD13308.1"/>
    </source>
</evidence>
<proteinExistence type="predicted"/>
<dbReference type="RefSeq" id="WP_016390423.1">
    <property type="nucleotide sequence ID" value="NZ_KE646807.1"/>
</dbReference>
<gene>
    <name evidence="1" type="ORF">L196_06685</name>
</gene>
<name>A0AB33Z297_9GAMM</name>
<dbReference type="EMBL" id="ASHL01000004">
    <property type="protein sequence ID" value="EPD13308.1"/>
    <property type="molecule type" value="Genomic_DNA"/>
</dbReference>
<protein>
    <submittedName>
        <fullName evidence="1">Uncharacterized protein</fullName>
    </submittedName>
</protein>
<keyword evidence="2" id="KW-1185">Reference proteome</keyword>
<dbReference type="AlphaFoldDB" id="A0AB33Z297"/>
<sequence>MRLVTKFELAAKSTYQLHGLHKEAFIELIKSNARTLQRTNALASLQNIENELAFRLKL</sequence>
<evidence type="ECO:0000313" key="2">
    <source>
        <dbReference type="Proteomes" id="UP000015462"/>
    </source>
</evidence>
<reference evidence="1 2" key="1">
    <citation type="journal article" date="2013" name="Genome Announc.">
        <title>Genome Sequence of the Pyrene- and Fluoranthene-Degrading Bacterium Cycloclasticus sp. Strain PY97M.</title>
        <authorList>
            <person name="Cui Z."/>
            <person name="Xu G."/>
            <person name="Li Q."/>
            <person name="Gao W."/>
            <person name="Zheng L."/>
        </authorList>
    </citation>
    <scope>NUCLEOTIDE SEQUENCE [LARGE SCALE GENOMIC DNA]</scope>
    <source>
        <strain evidence="1 2">PY97M</strain>
    </source>
</reference>